<sequence>MTTDPLLEDVPKTSTSRLVRTVKGCGTGPRSYRDRSPLMSRRHSPRVILSWGPLWSVESRTATNPWPFATSTQPLWFSASQRADLRNVNGSIRTFLSWESRAWAGEGRVVPESVQYKPQARSLVALSSR</sequence>
<proteinExistence type="predicted"/>
<gene>
    <name evidence="1" type="ORF">GCM10010191_00250</name>
</gene>
<protein>
    <submittedName>
        <fullName evidence="1">Uncharacterized protein</fullName>
    </submittedName>
</protein>
<dbReference type="Proteomes" id="UP001501231">
    <property type="component" value="Unassembled WGS sequence"/>
</dbReference>
<evidence type="ECO:0000313" key="2">
    <source>
        <dbReference type="Proteomes" id="UP001501231"/>
    </source>
</evidence>
<evidence type="ECO:0000313" key="1">
    <source>
        <dbReference type="EMBL" id="GAA2397561.1"/>
    </source>
</evidence>
<organism evidence="1 2">
    <name type="scientific">Actinomadura vinacea</name>
    <dbReference type="NCBI Taxonomy" id="115336"/>
    <lineage>
        <taxon>Bacteria</taxon>
        <taxon>Bacillati</taxon>
        <taxon>Actinomycetota</taxon>
        <taxon>Actinomycetes</taxon>
        <taxon>Streptosporangiales</taxon>
        <taxon>Thermomonosporaceae</taxon>
        <taxon>Actinomadura</taxon>
    </lineage>
</organism>
<dbReference type="EMBL" id="BAAARW010000001">
    <property type="protein sequence ID" value="GAA2397561.1"/>
    <property type="molecule type" value="Genomic_DNA"/>
</dbReference>
<accession>A0ABN3I9N6</accession>
<name>A0ABN3I9N6_9ACTN</name>
<comment type="caution">
    <text evidence="1">The sequence shown here is derived from an EMBL/GenBank/DDBJ whole genome shotgun (WGS) entry which is preliminary data.</text>
</comment>
<reference evidence="1 2" key="1">
    <citation type="journal article" date="2019" name="Int. J. Syst. Evol. Microbiol.">
        <title>The Global Catalogue of Microorganisms (GCM) 10K type strain sequencing project: providing services to taxonomists for standard genome sequencing and annotation.</title>
        <authorList>
            <consortium name="The Broad Institute Genomics Platform"/>
            <consortium name="The Broad Institute Genome Sequencing Center for Infectious Disease"/>
            <person name="Wu L."/>
            <person name="Ma J."/>
        </authorList>
    </citation>
    <scope>NUCLEOTIDE SEQUENCE [LARGE SCALE GENOMIC DNA]</scope>
    <source>
        <strain evidence="1 2">JCM 3325</strain>
    </source>
</reference>
<keyword evidence="2" id="KW-1185">Reference proteome</keyword>